<feature type="compositionally biased region" description="Low complexity" evidence="1">
    <location>
        <begin position="285"/>
        <end position="316"/>
    </location>
</feature>
<comment type="caution">
    <text evidence="2">The sequence shown here is derived from an EMBL/GenBank/DDBJ whole genome shotgun (WGS) entry which is preliminary data.</text>
</comment>
<protein>
    <submittedName>
        <fullName evidence="2">Uncharacterized protein</fullName>
    </submittedName>
</protein>
<evidence type="ECO:0000313" key="3">
    <source>
        <dbReference type="Proteomes" id="UP001396898"/>
    </source>
</evidence>
<proteinExistence type="predicted"/>
<dbReference type="Proteomes" id="UP001396898">
    <property type="component" value="Unassembled WGS sequence"/>
</dbReference>
<gene>
    <name evidence="2" type="ORF">PG991_007384</name>
</gene>
<evidence type="ECO:0000256" key="1">
    <source>
        <dbReference type="SAM" id="MobiDB-lite"/>
    </source>
</evidence>
<name>A0ABR1RTA1_9PEZI</name>
<sequence>MLIPMLRGGESRQATASTPMLASPSPRPSVKASSGGHSYHATTLCPALASPNPTLSGGHQRNEHDVDDDSWTSVAEIPCTQAPTDGIVLVPVGTGASHAPGDYSQPAEPRIPHAPAPLSDANMYATHPSTMGVTTHQAPVLSYGRTSETQPRYAPGSLVSTAKISVATASDIAPSQPTFLPTSTRASFQVPLTGIPVHPLSGSTVALLRPTPILPDTSATTLPTPSSDTVIAIPVPSDTETVLGKKASEHSSPTTAPFSPKTRIPNRSTTIHSNHVSPFTSRHAPSYSSTSVTSVTVTSTEPFTSSPCPTSSAPSTQEAQQNSTKSGLSGADVAALAIGMAIAGLHARKQCEVGVSGNGRKQTGAYAAGVFLGQSVLQGKIRMGVLTPGARITVYPQRSREEPLRELARPAPALTIPGTGKRNASTTRKSIIDLIDPCFPNFDRNLIVGATACCLPT</sequence>
<feature type="compositionally biased region" description="Polar residues" evidence="1">
    <location>
        <begin position="265"/>
        <end position="280"/>
    </location>
</feature>
<reference evidence="2 3" key="1">
    <citation type="submission" date="2023-01" db="EMBL/GenBank/DDBJ databases">
        <title>Analysis of 21 Apiospora genomes using comparative genomics revels a genus with tremendous synthesis potential of carbohydrate active enzymes and secondary metabolites.</title>
        <authorList>
            <person name="Sorensen T."/>
        </authorList>
    </citation>
    <scope>NUCLEOTIDE SEQUENCE [LARGE SCALE GENOMIC DNA]</scope>
    <source>
        <strain evidence="2 3">CBS 20057</strain>
    </source>
</reference>
<keyword evidence="3" id="KW-1185">Reference proteome</keyword>
<feature type="compositionally biased region" description="Polar residues" evidence="1">
    <location>
        <begin position="317"/>
        <end position="326"/>
    </location>
</feature>
<dbReference type="EMBL" id="JAQQWI010000010">
    <property type="protein sequence ID" value="KAK8018194.1"/>
    <property type="molecule type" value="Genomic_DNA"/>
</dbReference>
<evidence type="ECO:0000313" key="2">
    <source>
        <dbReference type="EMBL" id="KAK8018194.1"/>
    </source>
</evidence>
<accession>A0ABR1RTA1</accession>
<organism evidence="2 3">
    <name type="scientific">Apiospora marii</name>
    <dbReference type="NCBI Taxonomy" id="335849"/>
    <lineage>
        <taxon>Eukaryota</taxon>
        <taxon>Fungi</taxon>
        <taxon>Dikarya</taxon>
        <taxon>Ascomycota</taxon>
        <taxon>Pezizomycotina</taxon>
        <taxon>Sordariomycetes</taxon>
        <taxon>Xylariomycetidae</taxon>
        <taxon>Amphisphaeriales</taxon>
        <taxon>Apiosporaceae</taxon>
        <taxon>Apiospora</taxon>
    </lineage>
</organism>
<feature type="region of interest" description="Disordered" evidence="1">
    <location>
        <begin position="1"/>
        <end position="66"/>
    </location>
</feature>
<feature type="region of interest" description="Disordered" evidence="1">
    <location>
        <begin position="243"/>
        <end position="326"/>
    </location>
</feature>